<protein>
    <submittedName>
        <fullName evidence="5">ATP-binding cassette domain-containing protein</fullName>
    </submittedName>
</protein>
<dbReference type="Pfam" id="PF00005">
    <property type="entry name" value="ABC_tran"/>
    <property type="match status" value="1"/>
</dbReference>
<accession>A0A2K9YTN3</accession>
<dbReference type="PANTHER" id="PTHR42734">
    <property type="entry name" value="METAL TRANSPORT SYSTEM ATP-BINDING PROTEIN TM_0124-RELATED"/>
    <property type="match status" value="1"/>
</dbReference>
<keyword evidence="3" id="KW-0547">Nucleotide-binding</keyword>
<dbReference type="GO" id="GO:0005524">
    <property type="term" value="F:ATP binding"/>
    <property type="evidence" value="ECO:0007669"/>
    <property type="project" value="UniProtKB-KW"/>
</dbReference>
<keyword evidence="2" id="KW-0813">Transport</keyword>
<reference evidence="5 6" key="2">
    <citation type="submission" date="2018-10" db="EMBL/GenBank/DDBJ databases">
        <title>Detection and isolation of Mycoplasma hominis as a predominant microorganism from pelvic cavity of patient with salpingitis and tubo-ovarian abscess.</title>
        <authorList>
            <person name="Guschin A.E."/>
            <person name="Khayrullina G.A."/>
            <person name="Rakovskaya I.V."/>
            <person name="Shelenkov A.A."/>
            <person name="Shagin D.A."/>
        </authorList>
    </citation>
    <scope>NUCLEOTIDE SEQUENCE [LARGE SCALE GENOMIC DNA]</scope>
    <source>
        <strain evidence="6">TOA</strain>
    </source>
</reference>
<dbReference type="InterPro" id="IPR017871">
    <property type="entry name" value="ABC_transporter-like_CS"/>
</dbReference>
<dbReference type="Proteomes" id="UP000029712">
    <property type="component" value="Chromosome"/>
</dbReference>
<dbReference type="SMART" id="SM00382">
    <property type="entry name" value="AAA"/>
    <property type="match status" value="1"/>
</dbReference>
<dbReference type="InterPro" id="IPR027417">
    <property type="entry name" value="P-loop_NTPase"/>
</dbReference>
<organism evidence="5 6">
    <name type="scientific">Metamycoplasma hominis</name>
    <name type="common">Mycoplasma hominis</name>
    <dbReference type="NCBI Taxonomy" id="2098"/>
    <lineage>
        <taxon>Bacteria</taxon>
        <taxon>Bacillati</taxon>
        <taxon>Mycoplasmatota</taxon>
        <taxon>Mycoplasmoidales</taxon>
        <taxon>Metamycoplasmataceae</taxon>
        <taxon>Metamycoplasma</taxon>
    </lineage>
</organism>
<gene>
    <name evidence="5" type="ORF">KN71_002280</name>
</gene>
<dbReference type="PANTHER" id="PTHR42734:SF6">
    <property type="entry name" value="MOLYBDATE IMPORT ATP-BINDING PROTEIN MOLC"/>
    <property type="match status" value="1"/>
</dbReference>
<dbReference type="Gene3D" id="3.40.50.300">
    <property type="entry name" value="P-loop containing nucleotide triphosphate hydrolases"/>
    <property type="match status" value="1"/>
</dbReference>
<evidence type="ECO:0000313" key="5">
    <source>
        <dbReference type="EMBL" id="AYN65508.1"/>
    </source>
</evidence>
<dbReference type="SUPFAM" id="SSF52540">
    <property type="entry name" value="P-loop containing nucleoside triphosphate hydrolases"/>
    <property type="match status" value="1"/>
</dbReference>
<dbReference type="InterPro" id="IPR003593">
    <property type="entry name" value="AAA+_ATPase"/>
</dbReference>
<dbReference type="PROSITE" id="PS00211">
    <property type="entry name" value="ABC_TRANSPORTER_1"/>
    <property type="match status" value="1"/>
</dbReference>
<proteinExistence type="inferred from homology"/>
<evidence type="ECO:0000256" key="3">
    <source>
        <dbReference type="ARBA" id="ARBA00022741"/>
    </source>
</evidence>
<reference evidence="5 6" key="1">
    <citation type="submission" date="2014-08" db="EMBL/GenBank/DDBJ databases">
        <authorList>
            <person name="Kuleshov K."/>
            <person name="Dedkov V."/>
            <person name="Markelov M."/>
            <person name="Pimkina E."/>
        </authorList>
    </citation>
    <scope>NUCLEOTIDE SEQUENCE [LARGE SCALE GENOMIC DNA]</scope>
    <source>
        <strain evidence="6">TOA</strain>
    </source>
</reference>
<dbReference type="EMBL" id="CP033021">
    <property type="protein sequence ID" value="AYN65508.1"/>
    <property type="molecule type" value="Genomic_DNA"/>
</dbReference>
<evidence type="ECO:0000256" key="4">
    <source>
        <dbReference type="ARBA" id="ARBA00022840"/>
    </source>
</evidence>
<dbReference type="InterPro" id="IPR050153">
    <property type="entry name" value="Metal_Ion_Import_ABC"/>
</dbReference>
<dbReference type="RefSeq" id="WP_036439359.1">
    <property type="nucleotide sequence ID" value="NZ_CP009677.1"/>
</dbReference>
<evidence type="ECO:0000256" key="1">
    <source>
        <dbReference type="ARBA" id="ARBA00005417"/>
    </source>
</evidence>
<dbReference type="InterPro" id="IPR003439">
    <property type="entry name" value="ABC_transporter-like_ATP-bd"/>
</dbReference>
<evidence type="ECO:0000256" key="2">
    <source>
        <dbReference type="ARBA" id="ARBA00022448"/>
    </source>
</evidence>
<sequence length="247" mass="28924">MKKIEFINVDASYYKKSPIVLENINFSIEEGEFIAIIGKSGAGKSTIFNALLRQLFVKKGNVKINDIDIYSASKKQWKAILKNIGFLSQNNNFIESLNCYENILHFYPKYKNFLFSWFHVLSKTQKQEIYEYFVKFNIFDKLFTRVDELSGGQRQRLWLILILLQKVDIILADEPTNSLDIANARDVLELLSSISQEYKKTILVNIHDISLIKTYFKKYIYVKDGQIIEIGETKNLNELKIKDLYNF</sequence>
<dbReference type="GO" id="GO:0016887">
    <property type="term" value="F:ATP hydrolysis activity"/>
    <property type="evidence" value="ECO:0007669"/>
    <property type="project" value="InterPro"/>
</dbReference>
<name>A0A2K9YTN3_METHO</name>
<comment type="similarity">
    <text evidence="1">Belongs to the ABC transporter superfamily.</text>
</comment>
<evidence type="ECO:0000313" key="6">
    <source>
        <dbReference type="Proteomes" id="UP000029712"/>
    </source>
</evidence>
<dbReference type="PROSITE" id="PS50893">
    <property type="entry name" value="ABC_TRANSPORTER_2"/>
    <property type="match status" value="1"/>
</dbReference>
<dbReference type="AlphaFoldDB" id="A0A2K9YTN3"/>
<keyword evidence="4 5" id="KW-0067">ATP-binding</keyword>
<dbReference type="OrthoDB" id="389713at2"/>